<feature type="compositionally biased region" description="Low complexity" evidence="1">
    <location>
        <begin position="204"/>
        <end position="230"/>
    </location>
</feature>
<name>A0A0W7TSR9_9FIRM</name>
<evidence type="ECO:0000313" key="3">
    <source>
        <dbReference type="EMBL" id="KUE76862.1"/>
    </source>
</evidence>
<dbReference type="Proteomes" id="UP000472755">
    <property type="component" value="Unassembled WGS sequence"/>
</dbReference>
<evidence type="ECO:0000259" key="2">
    <source>
        <dbReference type="Pfam" id="PF16112"/>
    </source>
</evidence>
<evidence type="ECO:0000313" key="6">
    <source>
        <dbReference type="Proteomes" id="UP000053433"/>
    </source>
</evidence>
<proteinExistence type="predicted"/>
<organism evidence="3 6">
    <name type="scientific">Ruthenibacterium lactatiformans</name>
    <dbReference type="NCBI Taxonomy" id="1550024"/>
    <lineage>
        <taxon>Bacteria</taxon>
        <taxon>Bacillati</taxon>
        <taxon>Bacillota</taxon>
        <taxon>Clostridia</taxon>
        <taxon>Eubacteriales</taxon>
        <taxon>Oscillospiraceae</taxon>
        <taxon>Ruthenibacterium</taxon>
    </lineage>
</organism>
<protein>
    <submittedName>
        <fullName evidence="4">DUF4830 domain-containing protein</fullName>
    </submittedName>
</protein>
<accession>A0A0W7TSR9</accession>
<feature type="region of interest" description="Disordered" evidence="1">
    <location>
        <begin position="204"/>
        <end position="241"/>
    </location>
</feature>
<dbReference type="Proteomes" id="UP000449193">
    <property type="component" value="Unassembled WGS sequence"/>
</dbReference>
<comment type="caution">
    <text evidence="3">The sequence shown here is derived from an EMBL/GenBank/DDBJ whole genome shotgun (WGS) entry which is preliminary data.</text>
</comment>
<evidence type="ECO:0000313" key="8">
    <source>
        <dbReference type="Proteomes" id="UP000472755"/>
    </source>
</evidence>
<sequence>MFVCTLRKGGLRKLAVVAVCGVVLAGAAITVGVVRNKGDAVDAAAQGGALSQQITGAQDVATFLQGYGVEVDPTTAEVSTVTVPRKWDDNFKAFNEVIKESGLDLSRVKNKKVDKWVVLIPAQSTETQKSYGVVLVYKNEAKGAYILQKPSGEVLPLKAAAPTGASLALTDEEVAANAGFGAAFPADDSAAAAGAGVSGANAAADVQAGADTAGPTEDAAAEAQAQADADAQIEPGAFPTE</sequence>
<evidence type="ECO:0000313" key="7">
    <source>
        <dbReference type="Proteomes" id="UP000449193"/>
    </source>
</evidence>
<feature type="domain" description="DUF4830" evidence="2">
    <location>
        <begin position="63"/>
        <end position="146"/>
    </location>
</feature>
<dbReference type="RefSeq" id="WP_058722989.1">
    <property type="nucleotide sequence ID" value="NZ_CAQJQL010000225.1"/>
</dbReference>
<dbReference type="Proteomes" id="UP000053433">
    <property type="component" value="Unassembled WGS sequence"/>
</dbReference>
<evidence type="ECO:0000256" key="1">
    <source>
        <dbReference type="SAM" id="MobiDB-lite"/>
    </source>
</evidence>
<reference evidence="7 8" key="2">
    <citation type="journal article" date="2019" name="Nat. Med.">
        <title>A library of human gut bacterial isolates paired with longitudinal multiomics data enables mechanistic microbiome research.</title>
        <authorList>
            <person name="Poyet M."/>
            <person name="Groussin M."/>
            <person name="Gibbons S.M."/>
            <person name="Avila-Pacheco J."/>
            <person name="Jiang X."/>
            <person name="Kearney S.M."/>
            <person name="Perrotta A.R."/>
            <person name="Berdy B."/>
            <person name="Zhao S."/>
            <person name="Lieberman T.D."/>
            <person name="Swanson P.K."/>
            <person name="Smith M."/>
            <person name="Roesemann S."/>
            <person name="Alexander J.E."/>
            <person name="Rich S.A."/>
            <person name="Livny J."/>
            <person name="Vlamakis H."/>
            <person name="Clish C."/>
            <person name="Bullock K."/>
            <person name="Deik A."/>
            <person name="Scott J."/>
            <person name="Pierce K.A."/>
            <person name="Xavier R.J."/>
            <person name="Alm E.J."/>
        </authorList>
    </citation>
    <scope>NUCLEOTIDE SEQUENCE [LARGE SCALE GENOMIC DNA]</scope>
    <source>
        <strain evidence="4 8">BIOML-A4</strain>
        <strain evidence="5 7">BIOML-A7</strain>
    </source>
</reference>
<dbReference type="AlphaFoldDB" id="A0A0W7TSR9"/>
<evidence type="ECO:0000313" key="4">
    <source>
        <dbReference type="EMBL" id="MTS26792.1"/>
    </source>
</evidence>
<dbReference type="EMBL" id="WMZR01000011">
    <property type="protein sequence ID" value="MTS51863.1"/>
    <property type="molecule type" value="Genomic_DNA"/>
</dbReference>
<reference evidence="3 6" key="1">
    <citation type="submission" date="2015-10" db="EMBL/GenBank/DDBJ databases">
        <title>A novel member of the family Ruminococcaceae isolated from human faeces.</title>
        <authorList>
            <person name="Shkoporov A.N."/>
            <person name="Chaplin A.V."/>
            <person name="Motuzova O.V."/>
            <person name="Kafarskaia L.I."/>
            <person name="Efimov B.A."/>
        </authorList>
    </citation>
    <scope>NUCLEOTIDE SEQUENCE [LARGE SCALE GENOMIC DNA]</scope>
    <source>
        <strain evidence="3 6">668</strain>
    </source>
</reference>
<evidence type="ECO:0000313" key="5">
    <source>
        <dbReference type="EMBL" id="MTS51863.1"/>
    </source>
</evidence>
<gene>
    <name evidence="3" type="ORF">ASJ35_06170</name>
    <name evidence="5" type="ORF">GMD52_09950</name>
    <name evidence="4" type="ORF">GMD59_05765</name>
</gene>
<dbReference type="EMBL" id="LMUA01000006">
    <property type="protein sequence ID" value="KUE76862.1"/>
    <property type="molecule type" value="Genomic_DNA"/>
</dbReference>
<dbReference type="InterPro" id="IPR032257">
    <property type="entry name" value="DUF4830"/>
</dbReference>
<dbReference type="EMBL" id="WMZU01000006">
    <property type="protein sequence ID" value="MTS26792.1"/>
    <property type="molecule type" value="Genomic_DNA"/>
</dbReference>
<dbReference type="Pfam" id="PF16112">
    <property type="entry name" value="DUF4830"/>
    <property type="match status" value="1"/>
</dbReference>